<protein>
    <submittedName>
        <fullName evidence="4">Methanogen marker protein 4</fullName>
    </submittedName>
</protein>
<dbReference type="GO" id="GO:0032259">
    <property type="term" value="P:methylation"/>
    <property type="evidence" value="ECO:0007669"/>
    <property type="project" value="UniProtKB-KW"/>
</dbReference>
<accession>D5VS20</accession>
<dbReference type="eggNOG" id="arCOG00854">
    <property type="taxonomic scope" value="Archaea"/>
</dbReference>
<dbReference type="Proteomes" id="UP000002061">
    <property type="component" value="Chromosome"/>
</dbReference>
<sequence length="232" mass="26469">MIIIGYRGNEEVLKAYEKLKEEGIEVKIVKDPEELISYLFDKDVKGVIRGSLPSSEVIPLLRERLGKFYRASILKNPFTKNIFLLSPVGIDEVKGLEDKINIINYGAKFLEELKIEPKIALLSGGRLEDLGRDERVDRTIKEAEEVKKRVSYIVEHRGIVIEEYLKEDFNLIVAPDGISGNLIFRCLALVCKLEGYGAILLSEKKVNYIDTSRSGDWRRYYNAAKLLLGNFK</sequence>
<proteinExistence type="inferred from homology"/>
<evidence type="ECO:0000313" key="4">
    <source>
        <dbReference type="EMBL" id="ADG13373.1"/>
    </source>
</evidence>
<comment type="similarity">
    <text evidence="1">Belongs to the MtxX family.</text>
</comment>
<dbReference type="STRING" id="573063.Metin_0706"/>
<organism evidence="4 5">
    <name type="scientific">Methanocaldococcus infernus (strain DSM 11812 / JCM 15783 / ME)</name>
    <dbReference type="NCBI Taxonomy" id="573063"/>
    <lineage>
        <taxon>Archaea</taxon>
        <taxon>Methanobacteriati</taxon>
        <taxon>Methanobacteriota</taxon>
        <taxon>Methanomada group</taxon>
        <taxon>Methanococci</taxon>
        <taxon>Methanococcales</taxon>
        <taxon>Methanocaldococcaceae</taxon>
        <taxon>Methanocaldococcus</taxon>
    </lineage>
</organism>
<name>D5VS20_METIM</name>
<dbReference type="InterPro" id="IPR016764">
    <property type="entry name" value="MeTrfase_MtxX_xsu"/>
</dbReference>
<dbReference type="NCBIfam" id="TIGR03270">
    <property type="entry name" value="methan_mark_4"/>
    <property type="match status" value="1"/>
</dbReference>
<dbReference type="RefSeq" id="WP_013100119.1">
    <property type="nucleotide sequence ID" value="NC_014122.1"/>
</dbReference>
<dbReference type="GeneID" id="9131716"/>
<dbReference type="HOGENOM" id="CLU_086562_0_0_2"/>
<reference evidence="4" key="1">
    <citation type="submission" date="2010-04" db="EMBL/GenBank/DDBJ databases">
        <title>Complete sequence of Methanocaldococcus infernus ME.</title>
        <authorList>
            <consortium name="US DOE Joint Genome Institute"/>
            <person name="Lucas S."/>
            <person name="Copeland A."/>
            <person name="Lapidus A."/>
            <person name="Cheng J.-F."/>
            <person name="Bruce D."/>
            <person name="Goodwin L."/>
            <person name="Pitluck S."/>
            <person name="Munk A.C."/>
            <person name="Detter J.C."/>
            <person name="Han C."/>
            <person name="Tapia R."/>
            <person name="Land M."/>
            <person name="Hauser L."/>
            <person name="Kyrpides N."/>
            <person name="Mikhailova N."/>
            <person name="Sieprawska-Lupa M."/>
            <person name="Whitman W.B."/>
            <person name="Woyke T."/>
        </authorList>
    </citation>
    <scope>NUCLEOTIDE SEQUENCE [LARGE SCALE GENOMIC DNA]</scope>
    <source>
        <strain evidence="4">ME</strain>
    </source>
</reference>
<keyword evidence="2" id="KW-0489">Methyltransferase</keyword>
<evidence type="ECO:0000256" key="2">
    <source>
        <dbReference type="ARBA" id="ARBA00022603"/>
    </source>
</evidence>
<dbReference type="AlphaFoldDB" id="D5VS20"/>
<gene>
    <name evidence="4" type="ordered locus">Metin_0706</name>
</gene>
<evidence type="ECO:0000313" key="5">
    <source>
        <dbReference type="Proteomes" id="UP000002061"/>
    </source>
</evidence>
<dbReference type="SUPFAM" id="SSF53659">
    <property type="entry name" value="Isocitrate/Isopropylmalate dehydrogenase-like"/>
    <property type="match status" value="1"/>
</dbReference>
<dbReference type="KEGG" id="mif:Metin_0706"/>
<dbReference type="EMBL" id="CP002009">
    <property type="protein sequence ID" value="ADG13373.1"/>
    <property type="molecule type" value="Genomic_DNA"/>
</dbReference>
<keyword evidence="5" id="KW-1185">Reference proteome</keyword>
<evidence type="ECO:0000256" key="1">
    <source>
        <dbReference type="ARBA" id="ARBA00009125"/>
    </source>
</evidence>
<evidence type="ECO:0000256" key="3">
    <source>
        <dbReference type="ARBA" id="ARBA00022679"/>
    </source>
</evidence>
<keyword evidence="3" id="KW-0808">Transferase</keyword>
<dbReference type="GO" id="GO:0008168">
    <property type="term" value="F:methyltransferase activity"/>
    <property type="evidence" value="ECO:0007669"/>
    <property type="project" value="UniProtKB-KW"/>
</dbReference>
<dbReference type="PIRSF" id="PIRSF019709">
    <property type="entry name" value="Methyltransf_MtxX"/>
    <property type="match status" value="1"/>
</dbReference>
<dbReference type="OrthoDB" id="53227at2157"/>